<keyword evidence="2" id="KW-1185">Reference proteome</keyword>
<dbReference type="OrthoDB" id="426865at2759"/>
<accession>M5FTK1</accession>
<proteinExistence type="predicted"/>
<reference evidence="1 2" key="1">
    <citation type="journal article" date="2012" name="Science">
        <title>The Paleozoic origin of enzymatic lignin decomposition reconstructed from 31 fungal genomes.</title>
        <authorList>
            <person name="Floudas D."/>
            <person name="Binder M."/>
            <person name="Riley R."/>
            <person name="Barry K."/>
            <person name="Blanchette R.A."/>
            <person name="Henrissat B."/>
            <person name="Martinez A.T."/>
            <person name="Otillar R."/>
            <person name="Spatafora J.W."/>
            <person name="Yadav J.S."/>
            <person name="Aerts A."/>
            <person name="Benoit I."/>
            <person name="Boyd A."/>
            <person name="Carlson A."/>
            <person name="Copeland A."/>
            <person name="Coutinho P.M."/>
            <person name="de Vries R.P."/>
            <person name="Ferreira P."/>
            <person name="Findley K."/>
            <person name="Foster B."/>
            <person name="Gaskell J."/>
            <person name="Glotzer D."/>
            <person name="Gorecki P."/>
            <person name="Heitman J."/>
            <person name="Hesse C."/>
            <person name="Hori C."/>
            <person name="Igarashi K."/>
            <person name="Jurgens J.A."/>
            <person name="Kallen N."/>
            <person name="Kersten P."/>
            <person name="Kohler A."/>
            <person name="Kuees U."/>
            <person name="Kumar T.K.A."/>
            <person name="Kuo A."/>
            <person name="LaButti K."/>
            <person name="Larrondo L.F."/>
            <person name="Lindquist E."/>
            <person name="Ling A."/>
            <person name="Lombard V."/>
            <person name="Lucas S."/>
            <person name="Lundell T."/>
            <person name="Martin R."/>
            <person name="McLaughlin D.J."/>
            <person name="Morgenstern I."/>
            <person name="Morin E."/>
            <person name="Murat C."/>
            <person name="Nagy L.G."/>
            <person name="Nolan M."/>
            <person name="Ohm R.A."/>
            <person name="Patyshakuliyeva A."/>
            <person name="Rokas A."/>
            <person name="Ruiz-Duenas F.J."/>
            <person name="Sabat G."/>
            <person name="Salamov A."/>
            <person name="Samejima M."/>
            <person name="Schmutz J."/>
            <person name="Slot J.C."/>
            <person name="St John F."/>
            <person name="Stenlid J."/>
            <person name="Sun H."/>
            <person name="Sun S."/>
            <person name="Syed K."/>
            <person name="Tsang A."/>
            <person name="Wiebenga A."/>
            <person name="Young D."/>
            <person name="Pisabarro A."/>
            <person name="Eastwood D.C."/>
            <person name="Martin F."/>
            <person name="Cullen D."/>
            <person name="Grigoriev I.V."/>
            <person name="Hibbett D.S."/>
        </authorList>
    </citation>
    <scope>NUCLEOTIDE SEQUENCE [LARGE SCALE GENOMIC DNA]</scope>
    <source>
        <strain evidence="1 2">DJM-731 SS1</strain>
    </source>
</reference>
<gene>
    <name evidence="1" type="ORF">DACRYDRAFT_90806</name>
</gene>
<sequence>MLSGEGRPRLIFKDRDGQQMRFFVDAGGNIDSNTRRTSIRKIQRRGGLIVLSPLEAQYIIVWDDTSDGQLYARTWSGEGKVVLTLEWVNKCVRDEIFLGPTNDYGGCRVSITDGAIKPLANEQPFEDDEEYVHRITTCLPLPQSPFPGRPSPFPLRHLLCLPRSFLSTSLNPQCMAQTSRLADIYRLLCP</sequence>
<evidence type="ECO:0000313" key="2">
    <source>
        <dbReference type="Proteomes" id="UP000030653"/>
    </source>
</evidence>
<dbReference type="AlphaFoldDB" id="M5FTK1"/>
<dbReference type="RefSeq" id="XP_040625612.1">
    <property type="nucleotide sequence ID" value="XM_040776975.1"/>
</dbReference>
<organism evidence="1 2">
    <name type="scientific">Dacryopinax primogenitus (strain DJM 731)</name>
    <name type="common">Brown rot fungus</name>
    <dbReference type="NCBI Taxonomy" id="1858805"/>
    <lineage>
        <taxon>Eukaryota</taxon>
        <taxon>Fungi</taxon>
        <taxon>Dikarya</taxon>
        <taxon>Basidiomycota</taxon>
        <taxon>Agaricomycotina</taxon>
        <taxon>Dacrymycetes</taxon>
        <taxon>Dacrymycetales</taxon>
        <taxon>Dacrymycetaceae</taxon>
        <taxon>Dacryopinax</taxon>
    </lineage>
</organism>
<dbReference type="GeneID" id="63692037"/>
<dbReference type="STRING" id="1858805.M5FTK1"/>
<name>M5FTK1_DACPD</name>
<dbReference type="EMBL" id="JH795872">
    <property type="protein sequence ID" value="EJT98714.1"/>
    <property type="molecule type" value="Genomic_DNA"/>
</dbReference>
<protein>
    <submittedName>
        <fullName evidence="1">Uncharacterized protein</fullName>
    </submittedName>
</protein>
<evidence type="ECO:0000313" key="1">
    <source>
        <dbReference type="EMBL" id="EJT98714.1"/>
    </source>
</evidence>
<dbReference type="HOGENOM" id="CLU_1427934_0_0_1"/>
<dbReference type="Proteomes" id="UP000030653">
    <property type="component" value="Unassembled WGS sequence"/>
</dbReference>